<dbReference type="OrthoDB" id="3360976at2759"/>
<dbReference type="Pfam" id="PF20236">
    <property type="entry name" value="DUF6593"/>
    <property type="match status" value="1"/>
</dbReference>
<evidence type="ECO:0000259" key="2">
    <source>
        <dbReference type="Pfam" id="PF20236"/>
    </source>
</evidence>
<dbReference type="InterPro" id="IPR046528">
    <property type="entry name" value="DUF6593"/>
</dbReference>
<evidence type="ECO:0000313" key="4">
    <source>
        <dbReference type="Proteomes" id="UP000623467"/>
    </source>
</evidence>
<reference evidence="3" key="1">
    <citation type="submission" date="2020-05" db="EMBL/GenBank/DDBJ databases">
        <title>Mycena genomes resolve the evolution of fungal bioluminescence.</title>
        <authorList>
            <person name="Tsai I.J."/>
        </authorList>
    </citation>
    <scope>NUCLEOTIDE SEQUENCE</scope>
    <source>
        <strain evidence="3">160909Yilan</strain>
    </source>
</reference>
<feature type="compositionally biased region" description="Polar residues" evidence="1">
    <location>
        <begin position="55"/>
        <end position="69"/>
    </location>
</feature>
<organism evidence="3 4">
    <name type="scientific">Mycena sanguinolenta</name>
    <dbReference type="NCBI Taxonomy" id="230812"/>
    <lineage>
        <taxon>Eukaryota</taxon>
        <taxon>Fungi</taxon>
        <taxon>Dikarya</taxon>
        <taxon>Basidiomycota</taxon>
        <taxon>Agaricomycotina</taxon>
        <taxon>Agaricomycetes</taxon>
        <taxon>Agaricomycetidae</taxon>
        <taxon>Agaricales</taxon>
        <taxon>Marasmiineae</taxon>
        <taxon>Mycenaceae</taxon>
        <taxon>Mycena</taxon>
    </lineage>
</organism>
<protein>
    <recommendedName>
        <fullName evidence="2">DUF6593 domain-containing protein</fullName>
    </recommendedName>
</protein>
<name>A0A8H6YV80_9AGAR</name>
<proteinExistence type="predicted"/>
<comment type="caution">
    <text evidence="3">The sequence shown here is derived from an EMBL/GenBank/DDBJ whole genome shotgun (WGS) entry which is preliminary data.</text>
</comment>
<dbReference type="Proteomes" id="UP000623467">
    <property type="component" value="Unassembled WGS sequence"/>
</dbReference>
<accession>A0A8H6YV80</accession>
<dbReference type="EMBL" id="JACAZH010000006">
    <property type="protein sequence ID" value="KAF7366998.1"/>
    <property type="molecule type" value="Genomic_DNA"/>
</dbReference>
<evidence type="ECO:0000313" key="3">
    <source>
        <dbReference type="EMBL" id="KAF7366998.1"/>
    </source>
</evidence>
<gene>
    <name evidence="3" type="ORF">MSAN_00958600</name>
</gene>
<dbReference type="AlphaFoldDB" id="A0A8H6YV80"/>
<sequence length="185" mass="20984">MHLILSNHQPLHCTYTDANSGLVQYKAHTPIKLHLRTTLSRLIDSDIPRRETESAHPQTAASSTGQPQLGTAGRFGLVAEFFWGKDSTIRFGGQDLSSKSYLRKEKVGWLVWEYIFKARDGKEYRWALRPHITTLKVNDASGTVVAEYRDMSMGIMSKARPASFEVFSGFEHMVDEVLSVRWVLI</sequence>
<feature type="domain" description="DUF6593" evidence="2">
    <location>
        <begin position="10"/>
        <end position="178"/>
    </location>
</feature>
<feature type="region of interest" description="Disordered" evidence="1">
    <location>
        <begin position="49"/>
        <end position="69"/>
    </location>
</feature>
<evidence type="ECO:0000256" key="1">
    <source>
        <dbReference type="SAM" id="MobiDB-lite"/>
    </source>
</evidence>
<keyword evidence="4" id="KW-1185">Reference proteome</keyword>